<accession>A0A1J4JAD9</accession>
<feature type="transmembrane region" description="Helical" evidence="1">
    <location>
        <begin position="326"/>
        <end position="343"/>
    </location>
</feature>
<feature type="transmembrane region" description="Helical" evidence="1">
    <location>
        <begin position="497"/>
        <end position="519"/>
    </location>
</feature>
<feature type="transmembrane region" description="Helical" evidence="1">
    <location>
        <begin position="303"/>
        <end position="320"/>
    </location>
</feature>
<dbReference type="InterPro" id="IPR031334">
    <property type="entry name" value="Piezo_cap_dom"/>
</dbReference>
<feature type="transmembrane region" description="Helical" evidence="1">
    <location>
        <begin position="1571"/>
        <end position="1590"/>
    </location>
</feature>
<feature type="transmembrane region" description="Helical" evidence="1">
    <location>
        <begin position="47"/>
        <end position="71"/>
    </location>
</feature>
<dbReference type="VEuPathDB" id="TrichDB:TRFO_02120"/>
<feature type="transmembrane region" description="Helical" evidence="1">
    <location>
        <begin position="1433"/>
        <end position="1457"/>
    </location>
</feature>
<dbReference type="GO" id="GO:0042391">
    <property type="term" value="P:regulation of membrane potential"/>
    <property type="evidence" value="ECO:0007669"/>
    <property type="project" value="TreeGrafter"/>
</dbReference>
<feature type="transmembrane region" description="Helical" evidence="1">
    <location>
        <begin position="649"/>
        <end position="669"/>
    </location>
</feature>
<feature type="domain" description="Piezo non-specific cation channel cap" evidence="2">
    <location>
        <begin position="1691"/>
        <end position="1978"/>
    </location>
</feature>
<evidence type="ECO:0000256" key="1">
    <source>
        <dbReference type="SAM" id="Phobius"/>
    </source>
</evidence>
<keyword evidence="5" id="KW-1185">Reference proteome</keyword>
<dbReference type="EMBL" id="MLAK01001259">
    <property type="protein sequence ID" value="OHS95191.1"/>
    <property type="molecule type" value="Genomic_DNA"/>
</dbReference>
<dbReference type="Proteomes" id="UP000179807">
    <property type="component" value="Unassembled WGS sequence"/>
</dbReference>
<feature type="transmembrane region" description="Helical" evidence="1">
    <location>
        <begin position="1066"/>
        <end position="1083"/>
    </location>
</feature>
<feature type="transmembrane region" description="Helical" evidence="1">
    <location>
        <begin position="1003"/>
        <end position="1020"/>
    </location>
</feature>
<feature type="transmembrane region" description="Helical" evidence="1">
    <location>
        <begin position="234"/>
        <end position="259"/>
    </location>
</feature>
<dbReference type="GO" id="GO:0050982">
    <property type="term" value="P:detection of mechanical stimulus"/>
    <property type="evidence" value="ECO:0007669"/>
    <property type="project" value="TreeGrafter"/>
</dbReference>
<feature type="transmembrane region" description="Helical" evidence="1">
    <location>
        <begin position="575"/>
        <end position="593"/>
    </location>
</feature>
<feature type="transmembrane region" description="Helical" evidence="1">
    <location>
        <begin position="1477"/>
        <end position="1496"/>
    </location>
</feature>
<comment type="caution">
    <text evidence="4">The sequence shown here is derived from an EMBL/GenBank/DDBJ whole genome shotgun (WGS) entry which is preliminary data.</text>
</comment>
<dbReference type="GeneID" id="94825205"/>
<feature type="transmembrane region" description="Helical" evidence="1">
    <location>
        <begin position="1503"/>
        <end position="1527"/>
    </location>
</feature>
<feature type="transmembrane region" description="Helical" evidence="1">
    <location>
        <begin position="762"/>
        <end position="778"/>
    </location>
</feature>
<feature type="transmembrane region" description="Helical" evidence="1">
    <location>
        <begin position="1338"/>
        <end position="1356"/>
    </location>
</feature>
<feature type="transmembrane region" description="Helical" evidence="1">
    <location>
        <begin position="909"/>
        <end position="929"/>
    </location>
</feature>
<evidence type="ECO:0000313" key="4">
    <source>
        <dbReference type="EMBL" id="OHS95191.1"/>
    </source>
</evidence>
<dbReference type="GO" id="GO:0008381">
    <property type="term" value="F:mechanosensitive monoatomic ion channel activity"/>
    <property type="evidence" value="ECO:0007669"/>
    <property type="project" value="InterPro"/>
</dbReference>
<feature type="transmembrane region" description="Helical" evidence="1">
    <location>
        <begin position="144"/>
        <end position="169"/>
    </location>
</feature>
<feature type="transmembrane region" description="Helical" evidence="1">
    <location>
        <begin position="785"/>
        <end position="808"/>
    </location>
</feature>
<dbReference type="PANTHER" id="PTHR13167:SF25">
    <property type="entry name" value="PIEZO-TYPE MECHANOSENSITIVE ION CHANNEL COMPONENT"/>
    <property type="match status" value="1"/>
</dbReference>
<feature type="transmembrane region" description="Helical" evidence="1">
    <location>
        <begin position="695"/>
        <end position="715"/>
    </location>
</feature>
<dbReference type="RefSeq" id="XP_068348328.1">
    <property type="nucleotide sequence ID" value="XM_068490501.1"/>
</dbReference>
<dbReference type="GO" id="GO:0016020">
    <property type="term" value="C:membrane"/>
    <property type="evidence" value="ECO:0007669"/>
    <property type="project" value="InterPro"/>
</dbReference>
<feature type="transmembrane region" description="Helical" evidence="1">
    <location>
        <begin position="181"/>
        <end position="199"/>
    </location>
</feature>
<feature type="transmembrane region" description="Helical" evidence="1">
    <location>
        <begin position="1388"/>
        <end position="1407"/>
    </location>
</feature>
<feature type="transmembrane region" description="Helical" evidence="1">
    <location>
        <begin position="1027"/>
        <end position="1046"/>
    </location>
</feature>
<dbReference type="InterPro" id="IPR056770">
    <property type="entry name" value="Piezo_THU9_anchor"/>
</dbReference>
<protein>
    <submittedName>
        <fullName evidence="4">Uncharacterized protein</fullName>
    </submittedName>
</protein>
<dbReference type="Pfam" id="PF12166">
    <property type="entry name" value="Piezo_cap"/>
    <property type="match status" value="1"/>
</dbReference>
<feature type="transmembrane region" description="Helical" evidence="1">
    <location>
        <begin position="979"/>
        <end position="997"/>
    </location>
</feature>
<dbReference type="InterPro" id="IPR027272">
    <property type="entry name" value="Piezo"/>
</dbReference>
<feature type="transmembrane region" description="Helical" evidence="1">
    <location>
        <begin position="1314"/>
        <end position="1331"/>
    </location>
</feature>
<keyword evidence="1" id="KW-1133">Transmembrane helix</keyword>
<feature type="transmembrane region" description="Helical" evidence="1">
    <location>
        <begin position="1904"/>
        <end position="1929"/>
    </location>
</feature>
<feature type="transmembrane region" description="Helical" evidence="1">
    <location>
        <begin position="1635"/>
        <end position="1657"/>
    </location>
</feature>
<feature type="transmembrane region" description="Helical" evidence="1">
    <location>
        <begin position="600"/>
        <end position="618"/>
    </location>
</feature>
<sequence length="2002" mass="229654">MESHVSQLPLIGNDIMTFELRDNSEIPFDSLAVTINKFFCLFDIIPVAAWITVASIGSMANSIIHFLFMIFYTTFVNSSKLITNKKSKPPFIILLLSLIYSLLYIICETAIFFLTKSETIKSLPTVVKYFDIISYQDNENVPNVLFALIITLIIDIIYLPMSCLVSVQWYKRAKAATLQTLNRYILVLFMLSFSLAVSFSPHKYLLFMPAIFGFCCIIIGLFSRPFNSSLVMIFWYIFQICLFAFLVLISSDLILTIELVDIPKWARIFTTCITGFASSIYCGNNQRNFISPIRIVGQWKSPFIISGFAPFVVIISSLFFCLCQLSWASFVGLLAGIIPSFFSNKIMASAAPTTFVINVLVVVIQMVISIFFDKYSYDSKIALVLPFVLSAVSSLFLSNAKGAHFKTDEENNSILNDQQQNDKNFDEHLTESLIEPMNQNSSMHSDQQQSNESNDEQINIEQHQHLLNQSNLSKIQNVIGIILTIAFFTLSSLNATWYPVILTNVILIFSVLFALFGFFNKIAWSVLMMIMSLSAISQMIITLLLRFTSFDKIDQKLYNLFFIEIDPVTDPIYKSLWPVFVLFFIALLIKAIFIKPLPQIANFFSLLFIPILNFLPIITLENSVFTIVYLLLFNSLLFILYFSSHRSKVINGGFFLFFAVVHLVILLLYNFEFMRDFITNTRLRIILGLPSDGSIMYHTPGCLCLTLYIFFYCFSFKFGNASKTFTESQIYNFCKAFFSIFTFYFLMLAIFVAVLIDHTSSFIFMVILTVMGVVRIFTKNGQAVGYFLYIIYFLCFLFQLFCYISPISSDMESIISYIGPSVKTEVENMVNVIALLAAFSFAVLKSDDYEFPKLLVQIAYYIKRNILVIVQITLAITALEEDDVLAPISAIILLVLSLKKSIGKVMATFLNIIMILLILYVMFFTMMPLETESNITNYFLLNNVTNTDITHAFMHLFTCTLLLEFGVNEMPGFGNTIVTAYAFSFFSPIIMIVSFTIYDYMGMVHSIIFGSLMILVLLKWKYIFKFIVTTFLYTIIIIFIMTIRHMPWFSQANEIIDKLFVMNGKYTAKWIVIFTFEFFLVAMTRNEEFKEVQARESQRCSFRKSRQKIFAKIREKDEEFLQLYFMNEIYKLQSDFKVLAVQGSYAPYPATEADYKRLEGEDPDATDIETQTTENLSTTAKVLRAISKFFKAVFHYLVDFVVKHMMLLSDYNLEPGISLPGVEKINAFYDVMLEQFKQNRSLDIPEEWLEFANSIPYSLRHHFRLISRLSIHHDRKIRRFQLLRRYSSLLLRSIFPILLIFMALFYPFVQSSSIVSFAWIMFVFISVSLKIHTYKHYFLFALIILLIRYIVQLPYIDEMLYKMSISVSEQQRNIPILSILGLSNLSKVFTYDSFLLLFSVFSTAQIIQHPATYNKRKANSFFARITQYSPYRVNLPVFIFIVDFIGFLILLLFYGSWSTYGTNIMSMVSGSSSVSPLYVFLLMFMMCFMLMIHIFYLSKNAKLYFFVGILYAFCSFTVTFFVIPSISKKQCWQHSSFHLFVFLRLIAQLLISCQLNLGFPHEPPQISKKKPLFTMVYEIVVRACPFLFEIMVCMKWIANKTSVSLFNTFILQFIKSKLKGQRASYMISPPRKAKGHAVGILFLILMIFLLFVPLLLLSTSDSTTILNPATIVESHFGIAGLTNFYENLITVENSKISSSQQTEISELNDTTLLTFYSMSSSQIQILDLPFGSMNEFDITPDAKSSAIDQLSQNESTFIPFGTISLSFKTATTKNKVQNVVLNLFANKLTEEQKINLTSALLSNYSSETVVEIPNFLPMFVYIPYDSVSGQIDHYYYDATFKKFSDGVTTSWQLITTPSASLTSKIPNFLNVSSQNTTRIVVWSQPTPDQYIGSLISSTGGIIGLYAFIVVTIGQFITMWIAGLFTDLWISRMHNPLKLLNALMAIEAYQLSGDLDKEFELAELVLENMRSTTRIIQLTDIANSNINPSQENLLLLEQTNFEP</sequence>
<keyword evidence="1" id="KW-0472">Membrane</keyword>
<organism evidence="4 5">
    <name type="scientific">Tritrichomonas foetus</name>
    <dbReference type="NCBI Taxonomy" id="1144522"/>
    <lineage>
        <taxon>Eukaryota</taxon>
        <taxon>Metamonada</taxon>
        <taxon>Parabasalia</taxon>
        <taxon>Tritrichomonadida</taxon>
        <taxon>Tritrichomonadidae</taxon>
        <taxon>Tritrichomonas</taxon>
    </lineage>
</organism>
<feature type="transmembrane region" description="Helical" evidence="1">
    <location>
        <begin position="265"/>
        <end position="282"/>
    </location>
</feature>
<feature type="transmembrane region" description="Helical" evidence="1">
    <location>
        <begin position="624"/>
        <end position="642"/>
    </location>
</feature>
<dbReference type="OrthoDB" id="10652208at2759"/>
<feature type="transmembrane region" description="Helical" evidence="1">
    <location>
        <begin position="828"/>
        <end position="846"/>
    </location>
</feature>
<feature type="transmembrane region" description="Helical" evidence="1">
    <location>
        <begin position="381"/>
        <end position="398"/>
    </location>
</feature>
<feature type="transmembrane region" description="Helical" evidence="1">
    <location>
        <begin position="205"/>
        <end position="222"/>
    </location>
</feature>
<proteinExistence type="predicted"/>
<dbReference type="Pfam" id="PF24874">
    <property type="entry name" value="Piezo_THU9_anchor"/>
    <property type="match status" value="1"/>
</dbReference>
<dbReference type="PANTHER" id="PTHR13167">
    <property type="entry name" value="PIEZO-TYPE MECHANOSENSITIVE ION CHANNEL COMPONENT"/>
    <property type="match status" value="1"/>
</dbReference>
<feature type="transmembrane region" description="Helical" evidence="1">
    <location>
        <begin position="1289"/>
        <end position="1308"/>
    </location>
</feature>
<feature type="transmembrane region" description="Helical" evidence="1">
    <location>
        <begin position="736"/>
        <end position="756"/>
    </location>
</feature>
<evidence type="ECO:0000313" key="5">
    <source>
        <dbReference type="Proteomes" id="UP000179807"/>
    </source>
</evidence>
<feature type="transmembrane region" description="Helical" evidence="1">
    <location>
        <begin position="526"/>
        <end position="547"/>
    </location>
</feature>
<keyword evidence="1" id="KW-0812">Transmembrane</keyword>
<feature type="transmembrane region" description="Helical" evidence="1">
    <location>
        <begin position="475"/>
        <end position="491"/>
    </location>
</feature>
<dbReference type="GO" id="GO:0005261">
    <property type="term" value="F:monoatomic cation channel activity"/>
    <property type="evidence" value="ECO:0007669"/>
    <property type="project" value="TreeGrafter"/>
</dbReference>
<evidence type="ECO:0000259" key="2">
    <source>
        <dbReference type="Pfam" id="PF12166"/>
    </source>
</evidence>
<feature type="transmembrane region" description="Helical" evidence="1">
    <location>
        <begin position="91"/>
        <end position="114"/>
    </location>
</feature>
<name>A0A1J4JAD9_9EUKA</name>
<feature type="transmembrane region" description="Helical" evidence="1">
    <location>
        <begin position="355"/>
        <end position="375"/>
    </location>
</feature>
<reference evidence="4" key="1">
    <citation type="submission" date="2016-10" db="EMBL/GenBank/DDBJ databases">
        <authorList>
            <person name="Benchimol M."/>
            <person name="Almeida L.G."/>
            <person name="Vasconcelos A.T."/>
            <person name="Perreira-Neves A."/>
            <person name="Rosa I.A."/>
            <person name="Tasca T."/>
            <person name="Bogo M.R."/>
            <person name="de Souza W."/>
        </authorList>
    </citation>
    <scope>NUCLEOTIDE SEQUENCE [LARGE SCALE GENOMIC DNA]</scope>
    <source>
        <strain evidence="4">K</strain>
    </source>
</reference>
<feature type="transmembrane region" description="Helical" evidence="1">
    <location>
        <begin position="1539"/>
        <end position="1559"/>
    </location>
</feature>
<feature type="domain" description="Piezo THU9 and anchor" evidence="3">
    <location>
        <begin position="1437"/>
        <end position="1658"/>
    </location>
</feature>
<evidence type="ECO:0000259" key="3">
    <source>
        <dbReference type="Pfam" id="PF24874"/>
    </source>
</evidence>
<dbReference type="GO" id="GO:0071260">
    <property type="term" value="P:cellular response to mechanical stimulus"/>
    <property type="evidence" value="ECO:0007669"/>
    <property type="project" value="TreeGrafter"/>
</dbReference>
<feature type="transmembrane region" description="Helical" evidence="1">
    <location>
        <begin position="949"/>
        <end position="967"/>
    </location>
</feature>
<gene>
    <name evidence="4" type="ORF">TRFO_02120</name>
</gene>